<organism evidence="1 2">
    <name type="scientific">Candidatus Iainarchaeum sp</name>
    <dbReference type="NCBI Taxonomy" id="3101447"/>
    <lineage>
        <taxon>Archaea</taxon>
        <taxon>Candidatus Iainarchaeota</taxon>
        <taxon>Candidatus Iainarchaeia</taxon>
        <taxon>Candidatus Iainarchaeales</taxon>
        <taxon>Candidatus Iainarchaeaceae</taxon>
        <taxon>Candidatus Iainarchaeum</taxon>
    </lineage>
</organism>
<dbReference type="EMBL" id="QMWO01000040">
    <property type="protein sequence ID" value="RLG69867.1"/>
    <property type="molecule type" value="Genomic_DNA"/>
</dbReference>
<dbReference type="Proteomes" id="UP000277633">
    <property type="component" value="Unassembled WGS sequence"/>
</dbReference>
<evidence type="ECO:0000313" key="1">
    <source>
        <dbReference type="EMBL" id="RLG69867.1"/>
    </source>
</evidence>
<gene>
    <name evidence="1" type="ORF">DRO07_01500</name>
</gene>
<evidence type="ECO:0008006" key="3">
    <source>
        <dbReference type="Google" id="ProtNLM"/>
    </source>
</evidence>
<comment type="caution">
    <text evidence="1">The sequence shown here is derived from an EMBL/GenBank/DDBJ whole genome shotgun (WGS) entry which is preliminary data.</text>
</comment>
<name>A0A497JHJ0_9ARCH</name>
<sequence>MPELDYLNYTNCSPYKEILLVLAVKRALNPHEVFEHVKEKLPYANIVEVKNALFELEQHGLLININNCFTIAEEWLRNLVLFLNEFEELENSLTKYNAILQQKFAEEKKQQGWKKRQGF</sequence>
<proteinExistence type="predicted"/>
<dbReference type="AlphaFoldDB" id="A0A497JHJ0"/>
<evidence type="ECO:0000313" key="2">
    <source>
        <dbReference type="Proteomes" id="UP000277633"/>
    </source>
</evidence>
<protein>
    <recommendedName>
        <fullName evidence="3">DUF4364 family protein</fullName>
    </recommendedName>
</protein>
<reference evidence="1 2" key="1">
    <citation type="submission" date="2018-06" db="EMBL/GenBank/DDBJ databases">
        <title>Extensive metabolic versatility and redundancy in microbially diverse, dynamic hydrothermal sediments.</title>
        <authorList>
            <person name="Dombrowski N."/>
            <person name="Teske A."/>
            <person name="Baker B.J."/>
        </authorList>
    </citation>
    <scope>NUCLEOTIDE SEQUENCE [LARGE SCALE GENOMIC DNA]</scope>
    <source>
        <strain evidence="1">B9_G13</strain>
    </source>
</reference>
<accession>A0A497JHJ0</accession>